<dbReference type="InterPro" id="IPR051016">
    <property type="entry name" value="Diverse_Substrate_AcTransf"/>
</dbReference>
<dbReference type="Proteomes" id="UP000004474">
    <property type="component" value="Unassembled WGS sequence"/>
</dbReference>
<reference evidence="6 8" key="1">
    <citation type="journal article" date="2009" name="Int. J. Syst. Evol. Microbiol.">
        <title>Janibacter hoylei sp. nov., Bacillus isronensis sp. nov. and Bacillus aryabhattai sp. nov., isolated from cryotubes used for collecting air from the upper atmosphere.</title>
        <authorList>
            <person name="Shivaji S."/>
            <person name="Chaturvedi P."/>
            <person name="Begum Z."/>
            <person name="Pindi P.K."/>
            <person name="Manorama R."/>
            <person name="Padmanaban D.A."/>
            <person name="Shouche Y.S."/>
            <person name="Pawar S."/>
            <person name="Vaishampayan P."/>
            <person name="Dutt C.B."/>
            <person name="Datta G.N."/>
            <person name="Manchanda R.K."/>
            <person name="Rao U.R."/>
            <person name="Bhargava P.M."/>
            <person name="Narlikar J.V."/>
        </authorList>
    </citation>
    <scope>NUCLEOTIDE SEQUENCE [LARGE SCALE GENOMIC DNA]</scope>
    <source>
        <strain evidence="6 8">PVAS-1</strain>
    </source>
</reference>
<dbReference type="InterPro" id="IPR000182">
    <property type="entry name" value="GNAT_dom"/>
</dbReference>
<dbReference type="PATRIC" id="fig|1210046.3.peg.2357"/>
<evidence type="ECO:0000313" key="5">
    <source>
        <dbReference type="EMBL" id="EKA60552.1"/>
    </source>
</evidence>
<dbReference type="FunFam" id="3.40.630.30:FF:000064">
    <property type="entry name" value="GNAT family acetyltransferase"/>
    <property type="match status" value="1"/>
</dbReference>
<evidence type="ECO:0000256" key="3">
    <source>
        <dbReference type="ARBA" id="ARBA00023315"/>
    </source>
</evidence>
<comment type="similarity">
    <text evidence="1">Belongs to the acetyltransferase family.</text>
</comment>
<reference evidence="5 7" key="2">
    <citation type="journal article" date="2012" name="J. Bacteriol.">
        <title>Genome Sequence of Janibacter hoylei MTCC8307, Isolated from the Stratospheric Air.</title>
        <authorList>
            <person name="Pawar S.P."/>
            <person name="Dhotre D.P."/>
            <person name="Shetty S.A."/>
            <person name="Chowdhury S.P."/>
            <person name="Chaudhari B.L."/>
            <person name="Shouche Y.S."/>
        </authorList>
    </citation>
    <scope>NUCLEOTIDE SEQUENCE [LARGE SCALE GENOMIC DNA]</scope>
    <source>
        <strain evidence="5 7">PVAS-1</strain>
    </source>
</reference>
<dbReference type="PROSITE" id="PS51186">
    <property type="entry name" value="GNAT"/>
    <property type="match status" value="1"/>
</dbReference>
<comment type="caution">
    <text evidence="5">The sequence shown here is derived from an EMBL/GenBank/DDBJ whole genome shotgun (WGS) entry which is preliminary data.</text>
</comment>
<dbReference type="PANTHER" id="PTHR10545:SF29">
    <property type="entry name" value="GH14572P-RELATED"/>
    <property type="match status" value="1"/>
</dbReference>
<evidence type="ECO:0000259" key="4">
    <source>
        <dbReference type="PROSITE" id="PS51186"/>
    </source>
</evidence>
<dbReference type="EMBL" id="ALWX01000054">
    <property type="protein sequence ID" value="EKA60552.1"/>
    <property type="molecule type" value="Genomic_DNA"/>
</dbReference>
<name>K1E563_9MICO</name>
<dbReference type="eggNOG" id="COG0456">
    <property type="taxonomic scope" value="Bacteria"/>
</dbReference>
<gene>
    <name evidence="5" type="ORF">B277_12256</name>
    <name evidence="6" type="ORF">CWN80_05445</name>
</gene>
<dbReference type="STRING" id="1210046.B277_12256"/>
<dbReference type="InterPro" id="IPR016181">
    <property type="entry name" value="Acyl_CoA_acyltransferase"/>
</dbReference>
<dbReference type="RefSeq" id="WP_007928523.1">
    <property type="nucleotide sequence ID" value="NZ_ALWX01000054.1"/>
</dbReference>
<dbReference type="EMBL" id="PIPF01000005">
    <property type="protein sequence ID" value="RWU84270.1"/>
    <property type="molecule type" value="Genomic_DNA"/>
</dbReference>
<keyword evidence="8" id="KW-1185">Reference proteome</keyword>
<keyword evidence="2 5" id="KW-0808">Transferase</keyword>
<protein>
    <submittedName>
        <fullName evidence="5 6">Acetyltransferase</fullName>
    </submittedName>
</protein>
<sequence length="162" mass="18332">MSHPDIRRAVPADVPEILRLVRELAAYEKEPDAVETTEEDFVQALFPAKGEPTAHCHVAEAGEGKERRVVGLALWYLTFSTWTGKNGIHLEDLYVEPRHRGSGLGKELIAELAAECRERGYRRLEWTVLRWNAPSIAFYESLGAQPQTEWETYRLDGAGLDL</sequence>
<organism evidence="5 7">
    <name type="scientific">Janibacter hoylei PVAS-1</name>
    <dbReference type="NCBI Taxonomy" id="1210046"/>
    <lineage>
        <taxon>Bacteria</taxon>
        <taxon>Bacillati</taxon>
        <taxon>Actinomycetota</taxon>
        <taxon>Actinomycetes</taxon>
        <taxon>Micrococcales</taxon>
        <taxon>Intrasporangiaceae</taxon>
        <taxon>Janibacter</taxon>
    </lineage>
</organism>
<dbReference type="CDD" id="cd04301">
    <property type="entry name" value="NAT_SF"/>
    <property type="match status" value="1"/>
</dbReference>
<feature type="domain" description="N-acetyltransferase" evidence="4">
    <location>
        <begin position="4"/>
        <end position="162"/>
    </location>
</feature>
<dbReference type="AlphaFoldDB" id="K1E563"/>
<evidence type="ECO:0000256" key="2">
    <source>
        <dbReference type="ARBA" id="ARBA00022679"/>
    </source>
</evidence>
<dbReference type="PANTHER" id="PTHR10545">
    <property type="entry name" value="DIAMINE N-ACETYLTRANSFERASE"/>
    <property type="match status" value="1"/>
</dbReference>
<dbReference type="Gene3D" id="3.40.630.30">
    <property type="match status" value="1"/>
</dbReference>
<dbReference type="OrthoDB" id="9805924at2"/>
<evidence type="ECO:0000256" key="1">
    <source>
        <dbReference type="ARBA" id="ARBA00008694"/>
    </source>
</evidence>
<dbReference type="GO" id="GO:0008080">
    <property type="term" value="F:N-acetyltransferase activity"/>
    <property type="evidence" value="ECO:0007669"/>
    <property type="project" value="TreeGrafter"/>
</dbReference>
<reference evidence="6" key="3">
    <citation type="submission" date="2017-11" db="EMBL/GenBank/DDBJ databases">
        <authorList>
            <person name="Seuylemezian A."/>
            <person name="Cooper K."/>
            <person name="Vaishampayan P."/>
        </authorList>
    </citation>
    <scope>NUCLEOTIDE SEQUENCE</scope>
    <source>
        <strain evidence="6">PVAS-1</strain>
    </source>
</reference>
<evidence type="ECO:0000313" key="8">
    <source>
        <dbReference type="Proteomes" id="UP000288711"/>
    </source>
</evidence>
<evidence type="ECO:0000313" key="7">
    <source>
        <dbReference type="Proteomes" id="UP000004474"/>
    </source>
</evidence>
<dbReference type="SUPFAM" id="SSF55729">
    <property type="entry name" value="Acyl-CoA N-acyltransferases (Nat)"/>
    <property type="match status" value="1"/>
</dbReference>
<evidence type="ECO:0000313" key="6">
    <source>
        <dbReference type="EMBL" id="RWU84270.1"/>
    </source>
</evidence>
<dbReference type="Proteomes" id="UP000288711">
    <property type="component" value="Unassembled WGS sequence"/>
</dbReference>
<proteinExistence type="inferred from homology"/>
<dbReference type="Pfam" id="PF00583">
    <property type="entry name" value="Acetyltransf_1"/>
    <property type="match status" value="1"/>
</dbReference>
<keyword evidence="3" id="KW-0012">Acyltransferase</keyword>
<accession>K1E563</accession>